<keyword evidence="2 5" id="KW-0812">Transmembrane</keyword>
<name>A0ABN6VP51_9BACT</name>
<comment type="subcellular location">
    <subcellularLocation>
        <location evidence="1">Endomembrane system</location>
        <topology evidence="1">Multi-pass membrane protein</topology>
    </subcellularLocation>
</comment>
<dbReference type="SUPFAM" id="SSF47240">
    <property type="entry name" value="Ferritin-like"/>
    <property type="match status" value="1"/>
</dbReference>
<dbReference type="InterPro" id="IPR008217">
    <property type="entry name" value="Ccc1_fam"/>
</dbReference>
<evidence type="ECO:0008006" key="8">
    <source>
        <dbReference type="Google" id="ProtNLM"/>
    </source>
</evidence>
<dbReference type="EMBL" id="AP027151">
    <property type="protein sequence ID" value="BDV42018.1"/>
    <property type="molecule type" value="Genomic_DNA"/>
</dbReference>
<evidence type="ECO:0000256" key="2">
    <source>
        <dbReference type="ARBA" id="ARBA00022692"/>
    </source>
</evidence>
<feature type="transmembrane region" description="Helical" evidence="5">
    <location>
        <begin position="191"/>
        <end position="214"/>
    </location>
</feature>
<proteinExistence type="predicted"/>
<accession>A0ABN6VP51</accession>
<organism evidence="6 7">
    <name type="scientific">Geotalea uraniireducens</name>
    <dbReference type="NCBI Taxonomy" id="351604"/>
    <lineage>
        <taxon>Bacteria</taxon>
        <taxon>Pseudomonadati</taxon>
        <taxon>Thermodesulfobacteriota</taxon>
        <taxon>Desulfuromonadia</taxon>
        <taxon>Geobacterales</taxon>
        <taxon>Geobacteraceae</taxon>
        <taxon>Geotalea</taxon>
    </lineage>
</organism>
<keyword evidence="7" id="KW-1185">Reference proteome</keyword>
<keyword evidence="4 5" id="KW-0472">Membrane</keyword>
<dbReference type="Pfam" id="PF01988">
    <property type="entry name" value="VIT1"/>
    <property type="match status" value="1"/>
</dbReference>
<evidence type="ECO:0000313" key="6">
    <source>
        <dbReference type="EMBL" id="BDV42018.1"/>
    </source>
</evidence>
<sequence length="379" mass="40407">MSQRQDDDRRDARRYLANWRDEMNSAELYERLAGFETDANLAELYRRLAAVERRHAAAWAERLEGLGRPVPLFRPSWRTVVLGRLARWLGAAAIVPTLASLEEINSHDYARQRATTEMVSTERSHARLLRQLSQGGGEGMSGSALARFEGRHRAAGGNALRAAVLGASDGLLSNFNLLMGVAGAQLASRSILLTGFAGLLAGAISMALGEWISVQSSRELYQKQLATEREEIATVPEEEVEELTLIYQARGLDEATARSLAGGIMDNQALALEVLARDELGIDPDELGGSAWEAAIASFLLFAVGAIVPVMPYLFLGGIPALVASAAASTAGLFLLGAAITLFTGRSVVASGCRQVLFGLSAAAVTFLVGRLIGVSIAG</sequence>
<evidence type="ECO:0000256" key="5">
    <source>
        <dbReference type="SAM" id="Phobius"/>
    </source>
</evidence>
<dbReference type="Proteomes" id="UP001317705">
    <property type="component" value="Chromosome"/>
</dbReference>
<evidence type="ECO:0000313" key="7">
    <source>
        <dbReference type="Proteomes" id="UP001317705"/>
    </source>
</evidence>
<feature type="transmembrane region" description="Helical" evidence="5">
    <location>
        <begin position="321"/>
        <end position="344"/>
    </location>
</feature>
<evidence type="ECO:0000256" key="3">
    <source>
        <dbReference type="ARBA" id="ARBA00022989"/>
    </source>
</evidence>
<dbReference type="PANTHER" id="PTHR31851">
    <property type="entry name" value="FE(2+)/MN(2+) TRANSPORTER PCL1"/>
    <property type="match status" value="1"/>
</dbReference>
<feature type="transmembrane region" description="Helical" evidence="5">
    <location>
        <begin position="356"/>
        <end position="378"/>
    </location>
</feature>
<dbReference type="InterPro" id="IPR009078">
    <property type="entry name" value="Ferritin-like_SF"/>
</dbReference>
<reference evidence="6 7" key="1">
    <citation type="submission" date="2022-12" db="EMBL/GenBank/DDBJ databases">
        <title>Polyphasic characterization of Geotalea uranireducens NIT-SL11 newly isolated from a complex of sewage sludge and microbially reduced graphene oxide.</title>
        <authorList>
            <person name="Xie L."/>
            <person name="Yoshida N."/>
            <person name="Meng L."/>
        </authorList>
    </citation>
    <scope>NUCLEOTIDE SEQUENCE [LARGE SCALE GENOMIC DNA]</scope>
    <source>
        <strain evidence="6 7">NIT-SL11</strain>
    </source>
</reference>
<evidence type="ECO:0000256" key="1">
    <source>
        <dbReference type="ARBA" id="ARBA00004127"/>
    </source>
</evidence>
<keyword evidence="3 5" id="KW-1133">Transmembrane helix</keyword>
<gene>
    <name evidence="6" type="ORF">GURASL_09410</name>
</gene>
<protein>
    <recommendedName>
        <fullName evidence="8">Rubrerythrin family protein</fullName>
    </recommendedName>
</protein>
<dbReference type="RefSeq" id="WP_282002211.1">
    <property type="nucleotide sequence ID" value="NZ_AP027151.1"/>
</dbReference>
<evidence type="ECO:0000256" key="4">
    <source>
        <dbReference type="ARBA" id="ARBA00023136"/>
    </source>
</evidence>
<feature type="transmembrane region" description="Helical" evidence="5">
    <location>
        <begin position="294"/>
        <end position="315"/>
    </location>
</feature>
<feature type="transmembrane region" description="Helical" evidence="5">
    <location>
        <begin position="159"/>
        <end position="179"/>
    </location>
</feature>